<protein>
    <recommendedName>
        <fullName evidence="4">Glucosamine-6-phosphate deaminase</fullName>
        <ecNumber evidence="4">3.5.99.6</ecNumber>
    </recommendedName>
    <alternativeName>
        <fullName evidence="4">GlcN6P deaminase</fullName>
        <shortName evidence="4">GNPDA</shortName>
    </alternativeName>
    <alternativeName>
        <fullName evidence="4">Glucosamine-6-phosphate isomerase</fullName>
    </alternativeName>
</protein>
<dbReference type="UniPathway" id="UPA00629">
    <property type="reaction ID" value="UER00684"/>
</dbReference>
<evidence type="ECO:0000256" key="2">
    <source>
        <dbReference type="ARBA" id="ARBA00022801"/>
    </source>
</evidence>
<dbReference type="RefSeq" id="WP_038025518.1">
    <property type="nucleotide sequence ID" value="NZ_JPVU01000039.1"/>
</dbReference>
<dbReference type="CDD" id="cd01399">
    <property type="entry name" value="GlcN6P_deaminase"/>
    <property type="match status" value="1"/>
</dbReference>
<comment type="similarity">
    <text evidence="4">Belongs to the glucosamine/galactosamine-6-phosphate isomerase family. NagB subfamily.</text>
</comment>
<dbReference type="PROSITE" id="PS01161">
    <property type="entry name" value="GLC_GALNAC_ISOMERASE"/>
    <property type="match status" value="1"/>
</dbReference>
<comment type="caution">
    <text evidence="4">Lacks conserved residue(s) required for the propagation of feature annotation.</text>
</comment>
<dbReference type="PANTHER" id="PTHR11280:SF5">
    <property type="entry name" value="GLUCOSAMINE-6-PHOSPHATE ISOMERASE"/>
    <property type="match status" value="1"/>
</dbReference>
<comment type="caution">
    <text evidence="6">The sequence shown here is derived from an EMBL/GenBank/DDBJ whole genome shotgun (WGS) entry which is preliminary data.</text>
</comment>
<feature type="active site" description="For ring-opening step" evidence="4">
    <location>
        <position position="128"/>
    </location>
</feature>
<dbReference type="HAMAP" id="MF_01241">
    <property type="entry name" value="GlcN6P_deamin"/>
    <property type="match status" value="1"/>
</dbReference>
<dbReference type="PANTHER" id="PTHR11280">
    <property type="entry name" value="GLUCOSAMINE-6-PHOSPHATE ISOMERASE"/>
    <property type="match status" value="1"/>
</dbReference>
<evidence type="ECO:0000313" key="6">
    <source>
        <dbReference type="EMBL" id="KFN93399.1"/>
    </source>
</evidence>
<dbReference type="InterPro" id="IPR004547">
    <property type="entry name" value="Glucosamine6P_isomerase"/>
</dbReference>
<comment type="function">
    <text evidence="4">Catalyzes the reversible isomerization-deamination of glucosamine 6-phosphate (GlcN6P) to form fructose 6-phosphate (Fru6P) and ammonium ion.</text>
</comment>
<dbReference type="Pfam" id="PF01182">
    <property type="entry name" value="Glucosamine_iso"/>
    <property type="match status" value="1"/>
</dbReference>
<dbReference type="PATRIC" id="fig|1302649.3.peg.425"/>
<dbReference type="Proteomes" id="UP000029380">
    <property type="component" value="Unassembled WGS sequence"/>
</dbReference>
<dbReference type="SUPFAM" id="SSF100950">
    <property type="entry name" value="NagB/RpiA/CoA transferase-like"/>
    <property type="match status" value="1"/>
</dbReference>
<organism evidence="6 7">
    <name type="scientific">Tetragenococcus muriaticus PMC-11-5</name>
    <dbReference type="NCBI Taxonomy" id="1302649"/>
    <lineage>
        <taxon>Bacteria</taxon>
        <taxon>Bacillati</taxon>
        <taxon>Bacillota</taxon>
        <taxon>Bacilli</taxon>
        <taxon>Lactobacillales</taxon>
        <taxon>Enterococcaceae</taxon>
        <taxon>Tetragenococcus</taxon>
    </lineage>
</organism>
<dbReference type="OrthoDB" id="9791139at2"/>
<dbReference type="GO" id="GO:0042802">
    <property type="term" value="F:identical protein binding"/>
    <property type="evidence" value="ECO:0007669"/>
    <property type="project" value="TreeGrafter"/>
</dbReference>
<keyword evidence="3 4" id="KW-0119">Carbohydrate metabolism</keyword>
<dbReference type="GO" id="GO:0004342">
    <property type="term" value="F:glucosamine-6-phosphate deaminase activity"/>
    <property type="evidence" value="ECO:0007669"/>
    <property type="project" value="UniProtKB-UniRule"/>
</dbReference>
<dbReference type="GO" id="GO:0005975">
    <property type="term" value="P:carbohydrate metabolic process"/>
    <property type="evidence" value="ECO:0007669"/>
    <property type="project" value="InterPro"/>
</dbReference>
<dbReference type="GO" id="GO:0006043">
    <property type="term" value="P:glucosamine catabolic process"/>
    <property type="evidence" value="ECO:0007669"/>
    <property type="project" value="TreeGrafter"/>
</dbReference>
<dbReference type="FunFam" id="3.40.50.1360:FF:000003">
    <property type="entry name" value="Glucosamine-6-phosphate deaminase"/>
    <property type="match status" value="1"/>
</dbReference>
<accession>A0A091C8U4</accession>
<dbReference type="InterPro" id="IPR037171">
    <property type="entry name" value="NagB/RpiA_transferase-like"/>
</dbReference>
<gene>
    <name evidence="4" type="primary">nagB</name>
    <name evidence="6" type="ORF">TMUPMC115_0425</name>
</gene>
<evidence type="ECO:0000256" key="1">
    <source>
        <dbReference type="ARBA" id="ARBA00000644"/>
    </source>
</evidence>
<feature type="active site" description="Proton acceptor; for ring-opening step" evidence="4">
    <location>
        <position position="130"/>
    </location>
</feature>
<comment type="pathway">
    <text evidence="4">Amino-sugar metabolism; N-acetylneuraminate degradation; D-fructose 6-phosphate from N-acetylneuraminate: step 5/5.</text>
</comment>
<name>A0A091C8U4_9ENTE</name>
<dbReference type="InterPro" id="IPR006148">
    <property type="entry name" value="Glc/Gal-6P_isomerase"/>
</dbReference>
<evidence type="ECO:0000313" key="7">
    <source>
        <dbReference type="Proteomes" id="UP000029380"/>
    </source>
</evidence>
<sequence length="233" mass="25639">MDIIRVKNADEGGQKAFEIIKNGIANGADTFGLATGSTPETMYSYMVSSDMDFSDKVSVNLDEYVGLDGNDEQSYRYFMNQHLFNHKPFKKTYVPDGKAEDLDAECKRYDDVIADNPIDIQVLGIGQNGHIGFNEPGTSFDATTHVVELTESTVNANKRYFDKVEDVPTRALTMGIHSIMQSKKIILMAFGKAKADAVKGMLEGEVTEDLPASVLQNHNDVAVIIDEEAASQL</sequence>
<dbReference type="GO" id="GO:0005737">
    <property type="term" value="C:cytoplasm"/>
    <property type="evidence" value="ECO:0007669"/>
    <property type="project" value="TreeGrafter"/>
</dbReference>
<dbReference type="InterPro" id="IPR018321">
    <property type="entry name" value="Glucosamine6P_isomerase_CS"/>
</dbReference>
<comment type="catalytic activity">
    <reaction evidence="1 4">
        <text>alpha-D-glucosamine 6-phosphate + H2O = beta-D-fructose 6-phosphate + NH4(+)</text>
        <dbReference type="Rhea" id="RHEA:12172"/>
        <dbReference type="ChEBI" id="CHEBI:15377"/>
        <dbReference type="ChEBI" id="CHEBI:28938"/>
        <dbReference type="ChEBI" id="CHEBI:57634"/>
        <dbReference type="ChEBI" id="CHEBI:75989"/>
        <dbReference type="EC" id="3.5.99.6"/>
    </reaction>
</comment>
<feature type="active site" description="Proton acceptor; for enolization step" evidence="4">
    <location>
        <position position="62"/>
    </location>
</feature>
<dbReference type="NCBIfam" id="TIGR00502">
    <property type="entry name" value="nagB"/>
    <property type="match status" value="1"/>
</dbReference>
<dbReference type="EC" id="3.5.99.6" evidence="4"/>
<evidence type="ECO:0000256" key="4">
    <source>
        <dbReference type="HAMAP-Rule" id="MF_01241"/>
    </source>
</evidence>
<feature type="domain" description="Glucosamine/galactosamine-6-phosphate isomerase" evidence="5">
    <location>
        <begin position="18"/>
        <end position="220"/>
    </location>
</feature>
<dbReference type="GO" id="GO:0019262">
    <property type="term" value="P:N-acetylneuraminate catabolic process"/>
    <property type="evidence" value="ECO:0007669"/>
    <property type="project" value="UniProtKB-UniRule"/>
</dbReference>
<reference evidence="6 7" key="1">
    <citation type="submission" date="2014-08" db="EMBL/GenBank/DDBJ databases">
        <title>Genome sequence of Tetragenococcus muriaticus.</title>
        <authorList>
            <person name="Chuea-nongthon C."/>
            <person name="Rodtong S."/>
            <person name="Yongsawatdigul J."/>
            <person name="Steele J.L."/>
            <person name="Liu X.-y."/>
            <person name="Speers J."/>
            <person name="Glasner J.D."/>
            <person name="Neeno-Eckwall E.C."/>
        </authorList>
    </citation>
    <scope>NUCLEOTIDE SEQUENCE [LARGE SCALE GENOMIC DNA]</scope>
    <source>
        <strain evidence="6 7">PMC-11-5</strain>
    </source>
</reference>
<proteinExistence type="inferred from homology"/>
<dbReference type="Gene3D" id="3.40.50.1360">
    <property type="match status" value="1"/>
</dbReference>
<evidence type="ECO:0000256" key="3">
    <source>
        <dbReference type="ARBA" id="ARBA00023277"/>
    </source>
</evidence>
<dbReference type="AlphaFoldDB" id="A0A091C8U4"/>
<feature type="active site" description="For ring-opening step" evidence="4">
    <location>
        <position position="135"/>
    </location>
</feature>
<keyword evidence="2 4" id="KW-0378">Hydrolase</keyword>
<dbReference type="GO" id="GO:0006046">
    <property type="term" value="P:N-acetylglucosamine catabolic process"/>
    <property type="evidence" value="ECO:0007669"/>
    <property type="project" value="UniProtKB-UniRule"/>
</dbReference>
<dbReference type="EMBL" id="JPVU01000039">
    <property type="protein sequence ID" value="KFN93399.1"/>
    <property type="molecule type" value="Genomic_DNA"/>
</dbReference>
<evidence type="ECO:0000259" key="5">
    <source>
        <dbReference type="Pfam" id="PF01182"/>
    </source>
</evidence>